<accession>A0A4D7B7S5</accession>
<organism evidence="3 4">
    <name type="scientific">Phreatobacter stygius</name>
    <dbReference type="NCBI Taxonomy" id="1940610"/>
    <lineage>
        <taxon>Bacteria</taxon>
        <taxon>Pseudomonadati</taxon>
        <taxon>Pseudomonadota</taxon>
        <taxon>Alphaproteobacteria</taxon>
        <taxon>Hyphomicrobiales</taxon>
        <taxon>Phreatobacteraceae</taxon>
        <taxon>Phreatobacter</taxon>
    </lineage>
</organism>
<dbReference type="OrthoDB" id="9792534at2"/>
<feature type="domain" description="Fatty acid desaturase" evidence="2">
    <location>
        <begin position="71"/>
        <end position="331"/>
    </location>
</feature>
<evidence type="ECO:0000259" key="2">
    <source>
        <dbReference type="Pfam" id="PF00487"/>
    </source>
</evidence>
<dbReference type="Proteomes" id="UP000298781">
    <property type="component" value="Chromosome"/>
</dbReference>
<feature type="transmembrane region" description="Helical" evidence="1">
    <location>
        <begin position="36"/>
        <end position="58"/>
    </location>
</feature>
<keyword evidence="1" id="KW-0812">Transmembrane</keyword>
<keyword evidence="1" id="KW-1133">Transmembrane helix</keyword>
<dbReference type="InterPro" id="IPR012171">
    <property type="entry name" value="Fatty_acid_desaturase"/>
</dbReference>
<keyword evidence="4" id="KW-1185">Reference proteome</keyword>
<dbReference type="GO" id="GO:0016020">
    <property type="term" value="C:membrane"/>
    <property type="evidence" value="ECO:0007669"/>
    <property type="project" value="TreeGrafter"/>
</dbReference>
<dbReference type="GO" id="GO:0008610">
    <property type="term" value="P:lipid biosynthetic process"/>
    <property type="evidence" value="ECO:0007669"/>
    <property type="project" value="UniProtKB-ARBA"/>
</dbReference>
<dbReference type="EMBL" id="CP039690">
    <property type="protein sequence ID" value="QCI69304.1"/>
    <property type="molecule type" value="Genomic_DNA"/>
</dbReference>
<evidence type="ECO:0000313" key="4">
    <source>
        <dbReference type="Proteomes" id="UP000298781"/>
    </source>
</evidence>
<feature type="transmembrane region" description="Helical" evidence="1">
    <location>
        <begin position="97"/>
        <end position="117"/>
    </location>
</feature>
<dbReference type="CDD" id="cd01060">
    <property type="entry name" value="Membrane-FADS-like"/>
    <property type="match status" value="1"/>
</dbReference>
<dbReference type="GO" id="GO:0016717">
    <property type="term" value="F:oxidoreductase activity, acting on paired donors, with oxidation of a pair of donors resulting in the reduction of molecular oxygen to two molecules of water"/>
    <property type="evidence" value="ECO:0007669"/>
    <property type="project" value="TreeGrafter"/>
</dbReference>
<evidence type="ECO:0000313" key="3">
    <source>
        <dbReference type="EMBL" id="QCI69304.1"/>
    </source>
</evidence>
<reference evidence="3 4" key="1">
    <citation type="submission" date="2019-04" db="EMBL/GenBank/DDBJ databases">
        <title>Phreatobacter aquaticus sp. nov.</title>
        <authorList>
            <person name="Choi A."/>
        </authorList>
    </citation>
    <scope>NUCLEOTIDE SEQUENCE [LARGE SCALE GENOMIC DNA]</scope>
    <source>
        <strain evidence="3 4">KCTC 52518</strain>
    </source>
</reference>
<name>A0A4D7B7S5_9HYPH</name>
<dbReference type="KEGG" id="pstg:E8M01_18470"/>
<evidence type="ECO:0000256" key="1">
    <source>
        <dbReference type="SAM" id="Phobius"/>
    </source>
</evidence>
<protein>
    <submittedName>
        <fullName evidence="3">Fatty acid desaturase</fullName>
    </submittedName>
</protein>
<gene>
    <name evidence="3" type="ORF">E8M01_18470</name>
</gene>
<proteinExistence type="predicted"/>
<dbReference type="InterPro" id="IPR005804">
    <property type="entry name" value="FA_desaturase_dom"/>
</dbReference>
<keyword evidence="1" id="KW-0472">Membrane</keyword>
<feature type="transmembrane region" description="Helical" evidence="1">
    <location>
        <begin position="65"/>
        <end position="85"/>
    </location>
</feature>
<feature type="transmembrane region" description="Helical" evidence="1">
    <location>
        <begin position="149"/>
        <end position="177"/>
    </location>
</feature>
<sequence>MSPQPVEARQNEKSDSAVLLKAAHRLTADLMQPNPVLYWVDLIASSGLGYGALAAAVAPTLPVPLRIAAGIIAVLALYRAILFIHELTHVRLSTLPGFWTGWNILVGIPLLTPSFFYEGVHTLHHAKTHYGTVRDPEYLPLGHNRPVELILFTFAALFFPLLLILRSLILVPLAAVIPPLRRLMVERLSALVINPEFRRPPLTPTLARRWLVLETVTCLYAWGVAALVLSGAISWTSVAIVLAIAAGIALTNQFRTLLAHHWENEGEEMDAVEQLLDTVNVPPPAMLPMLWAPVGLRYHGLHHFLPGLPYHNLGEAHRRMVTALPADNAYQQTSSTGAVEVLARLLAHQARAKELRRERKA</sequence>
<dbReference type="AlphaFoldDB" id="A0A4D7B7S5"/>
<dbReference type="PANTHER" id="PTHR19353:SF19">
    <property type="entry name" value="DELTA(5) FATTY ACID DESATURASE C-RELATED"/>
    <property type="match status" value="1"/>
</dbReference>
<dbReference type="PANTHER" id="PTHR19353">
    <property type="entry name" value="FATTY ACID DESATURASE 2"/>
    <property type="match status" value="1"/>
</dbReference>
<dbReference type="Pfam" id="PF00487">
    <property type="entry name" value="FA_desaturase"/>
    <property type="match status" value="1"/>
</dbReference>
<feature type="transmembrane region" description="Helical" evidence="1">
    <location>
        <begin position="219"/>
        <end position="250"/>
    </location>
</feature>